<dbReference type="Pfam" id="PF06985">
    <property type="entry name" value="HET"/>
    <property type="match status" value="1"/>
</dbReference>
<dbReference type="PANTHER" id="PTHR24148">
    <property type="entry name" value="ANKYRIN REPEAT DOMAIN-CONTAINING PROTEIN 39 HOMOLOG-RELATED"/>
    <property type="match status" value="1"/>
</dbReference>
<protein>
    <recommendedName>
        <fullName evidence="1">Heterokaryon incompatibility domain-containing protein</fullName>
    </recommendedName>
</protein>
<organism evidence="2 3">
    <name type="scientific">Ophiobolus disseminans</name>
    <dbReference type="NCBI Taxonomy" id="1469910"/>
    <lineage>
        <taxon>Eukaryota</taxon>
        <taxon>Fungi</taxon>
        <taxon>Dikarya</taxon>
        <taxon>Ascomycota</taxon>
        <taxon>Pezizomycotina</taxon>
        <taxon>Dothideomycetes</taxon>
        <taxon>Pleosporomycetidae</taxon>
        <taxon>Pleosporales</taxon>
        <taxon>Pleosporineae</taxon>
        <taxon>Phaeosphaeriaceae</taxon>
        <taxon>Ophiobolus</taxon>
    </lineage>
</organism>
<gene>
    <name evidence="2" type="ORF">CC86DRAFT_280043</name>
</gene>
<sequence>MTAVPRDYPHYTYAALPDAATHIRLLQILPRHGKAPLSADIRISILTVPFHIAPPYHAVSYTWGDPNDEEHFTVATDFGNRHLVVRKNCADVLWQLDNMKPAKNYWVDAICIDQSDEKEKSLQVALMGEIYRRAERVCVCLG</sequence>
<accession>A0A6A7AHI0</accession>
<reference evidence="2" key="1">
    <citation type="journal article" date="2020" name="Stud. Mycol.">
        <title>101 Dothideomycetes genomes: a test case for predicting lifestyles and emergence of pathogens.</title>
        <authorList>
            <person name="Haridas S."/>
            <person name="Albert R."/>
            <person name="Binder M."/>
            <person name="Bloem J."/>
            <person name="Labutti K."/>
            <person name="Salamov A."/>
            <person name="Andreopoulos B."/>
            <person name="Baker S."/>
            <person name="Barry K."/>
            <person name="Bills G."/>
            <person name="Bluhm B."/>
            <person name="Cannon C."/>
            <person name="Castanera R."/>
            <person name="Culley D."/>
            <person name="Daum C."/>
            <person name="Ezra D."/>
            <person name="Gonzalez J."/>
            <person name="Henrissat B."/>
            <person name="Kuo A."/>
            <person name="Liang C."/>
            <person name="Lipzen A."/>
            <person name="Lutzoni F."/>
            <person name="Magnuson J."/>
            <person name="Mondo S."/>
            <person name="Nolan M."/>
            <person name="Ohm R."/>
            <person name="Pangilinan J."/>
            <person name="Park H.-J."/>
            <person name="Ramirez L."/>
            <person name="Alfaro M."/>
            <person name="Sun H."/>
            <person name="Tritt A."/>
            <person name="Yoshinaga Y."/>
            <person name="Zwiers L.-H."/>
            <person name="Turgeon B."/>
            <person name="Goodwin S."/>
            <person name="Spatafora J."/>
            <person name="Crous P."/>
            <person name="Grigoriev I."/>
        </authorList>
    </citation>
    <scope>NUCLEOTIDE SEQUENCE</scope>
    <source>
        <strain evidence="2">CBS 113818</strain>
    </source>
</reference>
<dbReference type="InterPro" id="IPR052895">
    <property type="entry name" value="HetReg/Transcr_Mod"/>
</dbReference>
<feature type="domain" description="Heterokaryon incompatibility" evidence="1">
    <location>
        <begin position="56"/>
        <end position="142"/>
    </location>
</feature>
<feature type="non-terminal residue" evidence="2">
    <location>
        <position position="142"/>
    </location>
</feature>
<dbReference type="PANTHER" id="PTHR24148:SF73">
    <property type="entry name" value="HET DOMAIN PROTEIN (AFU_ORTHOLOGUE AFUA_8G01020)"/>
    <property type="match status" value="1"/>
</dbReference>
<dbReference type="EMBL" id="MU006217">
    <property type="protein sequence ID" value="KAF2832751.1"/>
    <property type="molecule type" value="Genomic_DNA"/>
</dbReference>
<name>A0A6A7AHI0_9PLEO</name>
<keyword evidence="3" id="KW-1185">Reference proteome</keyword>
<evidence type="ECO:0000313" key="3">
    <source>
        <dbReference type="Proteomes" id="UP000799424"/>
    </source>
</evidence>
<dbReference type="InterPro" id="IPR010730">
    <property type="entry name" value="HET"/>
</dbReference>
<dbReference type="OrthoDB" id="3773119at2759"/>
<evidence type="ECO:0000313" key="2">
    <source>
        <dbReference type="EMBL" id="KAF2832751.1"/>
    </source>
</evidence>
<dbReference type="AlphaFoldDB" id="A0A6A7AHI0"/>
<proteinExistence type="predicted"/>
<dbReference type="Proteomes" id="UP000799424">
    <property type="component" value="Unassembled WGS sequence"/>
</dbReference>
<evidence type="ECO:0000259" key="1">
    <source>
        <dbReference type="Pfam" id="PF06985"/>
    </source>
</evidence>